<dbReference type="PANTHER" id="PTHR46034:SF7">
    <property type="entry name" value="INFLUENZA VIRUS NS1A-BINDING PROTEIN"/>
    <property type="match status" value="1"/>
</dbReference>
<evidence type="ECO:0000313" key="3">
    <source>
        <dbReference type="Proteomes" id="UP001153954"/>
    </source>
</evidence>
<dbReference type="Gene3D" id="2.120.10.80">
    <property type="entry name" value="Kelch-type beta propeller"/>
    <property type="match status" value="1"/>
</dbReference>
<dbReference type="InterPro" id="IPR015915">
    <property type="entry name" value="Kelch-typ_b-propeller"/>
</dbReference>
<dbReference type="SUPFAM" id="SSF117281">
    <property type="entry name" value="Kelch motif"/>
    <property type="match status" value="1"/>
</dbReference>
<comment type="caution">
    <text evidence="2">The sequence shown here is derived from an EMBL/GenBank/DDBJ whole genome shotgun (WGS) entry which is preliminary data.</text>
</comment>
<reference evidence="2" key="1">
    <citation type="submission" date="2022-03" db="EMBL/GenBank/DDBJ databases">
        <authorList>
            <person name="Tunstrom K."/>
        </authorList>
    </citation>
    <scope>NUCLEOTIDE SEQUENCE</scope>
</reference>
<protein>
    <recommendedName>
        <fullName evidence="4">Kelch repeat protein</fullName>
    </recommendedName>
</protein>
<dbReference type="Proteomes" id="UP001153954">
    <property type="component" value="Unassembled WGS sequence"/>
</dbReference>
<keyword evidence="1" id="KW-0880">Kelch repeat</keyword>
<organism evidence="2 3">
    <name type="scientific">Euphydryas editha</name>
    <name type="common">Edith's checkerspot</name>
    <dbReference type="NCBI Taxonomy" id="104508"/>
    <lineage>
        <taxon>Eukaryota</taxon>
        <taxon>Metazoa</taxon>
        <taxon>Ecdysozoa</taxon>
        <taxon>Arthropoda</taxon>
        <taxon>Hexapoda</taxon>
        <taxon>Insecta</taxon>
        <taxon>Pterygota</taxon>
        <taxon>Neoptera</taxon>
        <taxon>Endopterygota</taxon>
        <taxon>Lepidoptera</taxon>
        <taxon>Glossata</taxon>
        <taxon>Ditrysia</taxon>
        <taxon>Papilionoidea</taxon>
        <taxon>Nymphalidae</taxon>
        <taxon>Nymphalinae</taxon>
        <taxon>Euphydryas</taxon>
    </lineage>
</organism>
<sequence length="135" mass="14587">MNQYIYVVGGYDGTSQLSSVERYDTERDAWEEVAPVRAARSALSLAVLDRKLYAMGGYDGTAFLDVVEIYDPATNTWKSGTPLSSVRSGHASAVCYQHVAPPEPDAPPARNRSADDVPLAGNIISTLANASQRHE</sequence>
<dbReference type="AlphaFoldDB" id="A0AAU9V6C2"/>
<keyword evidence="3" id="KW-1185">Reference proteome</keyword>
<evidence type="ECO:0008006" key="4">
    <source>
        <dbReference type="Google" id="ProtNLM"/>
    </source>
</evidence>
<evidence type="ECO:0000313" key="2">
    <source>
        <dbReference type="EMBL" id="CAH2107585.1"/>
    </source>
</evidence>
<dbReference type="GO" id="GO:0034976">
    <property type="term" value="P:response to endoplasmic reticulum stress"/>
    <property type="evidence" value="ECO:0007669"/>
    <property type="project" value="InterPro"/>
</dbReference>
<dbReference type="PANTHER" id="PTHR46034">
    <property type="match status" value="1"/>
</dbReference>
<name>A0AAU9V6C2_EUPED</name>
<dbReference type="InterPro" id="IPR006652">
    <property type="entry name" value="Kelch_1"/>
</dbReference>
<dbReference type="InterPro" id="IPR044832">
    <property type="entry name" value="NRP-like"/>
</dbReference>
<dbReference type="EMBL" id="CAKOGL010000030">
    <property type="protein sequence ID" value="CAH2107585.1"/>
    <property type="molecule type" value="Genomic_DNA"/>
</dbReference>
<evidence type="ECO:0000256" key="1">
    <source>
        <dbReference type="ARBA" id="ARBA00022441"/>
    </source>
</evidence>
<dbReference type="Pfam" id="PF01344">
    <property type="entry name" value="Kelch_1"/>
    <property type="match status" value="2"/>
</dbReference>
<dbReference type="SMART" id="SM00612">
    <property type="entry name" value="Kelch"/>
    <property type="match status" value="2"/>
</dbReference>
<proteinExistence type="predicted"/>
<accession>A0AAU9V6C2</accession>
<gene>
    <name evidence="2" type="ORF">EEDITHA_LOCUS21605</name>
</gene>